<comment type="caution">
    <text evidence="2">The sequence shown here is derived from an EMBL/GenBank/DDBJ whole genome shotgun (WGS) entry which is preliminary data.</text>
</comment>
<evidence type="ECO:0000313" key="3">
    <source>
        <dbReference type="Proteomes" id="UP000541444"/>
    </source>
</evidence>
<feature type="region of interest" description="Disordered" evidence="1">
    <location>
        <begin position="113"/>
        <end position="146"/>
    </location>
</feature>
<evidence type="ECO:0000256" key="1">
    <source>
        <dbReference type="SAM" id="MobiDB-lite"/>
    </source>
</evidence>
<dbReference type="OrthoDB" id="1923394at2759"/>
<accession>A0A7J7L3D7</accession>
<reference evidence="2 3" key="1">
    <citation type="journal article" date="2020" name="IScience">
        <title>Genome Sequencing of the Endangered Kingdonia uniflora (Circaeasteraceae, Ranunculales) Reveals Potential Mechanisms of Evolutionary Specialization.</title>
        <authorList>
            <person name="Sun Y."/>
            <person name="Deng T."/>
            <person name="Zhang A."/>
            <person name="Moore M.J."/>
            <person name="Landis J.B."/>
            <person name="Lin N."/>
            <person name="Zhang H."/>
            <person name="Zhang X."/>
            <person name="Huang J."/>
            <person name="Zhang X."/>
            <person name="Sun H."/>
            <person name="Wang H."/>
        </authorList>
    </citation>
    <scope>NUCLEOTIDE SEQUENCE [LARGE SCALE GENOMIC DNA]</scope>
    <source>
        <strain evidence="2">TB1705</strain>
        <tissue evidence="2">Leaf</tissue>
    </source>
</reference>
<keyword evidence="3" id="KW-1185">Reference proteome</keyword>
<proteinExistence type="predicted"/>
<dbReference type="InterPro" id="IPR025322">
    <property type="entry name" value="PADRE_dom"/>
</dbReference>
<dbReference type="AlphaFoldDB" id="A0A7J7L3D7"/>
<organism evidence="2 3">
    <name type="scientific">Kingdonia uniflora</name>
    <dbReference type="NCBI Taxonomy" id="39325"/>
    <lineage>
        <taxon>Eukaryota</taxon>
        <taxon>Viridiplantae</taxon>
        <taxon>Streptophyta</taxon>
        <taxon>Embryophyta</taxon>
        <taxon>Tracheophyta</taxon>
        <taxon>Spermatophyta</taxon>
        <taxon>Magnoliopsida</taxon>
        <taxon>Ranunculales</taxon>
        <taxon>Circaeasteraceae</taxon>
        <taxon>Kingdonia</taxon>
    </lineage>
</organism>
<gene>
    <name evidence="2" type="ORF">GIB67_030853</name>
</gene>
<dbReference type="PANTHER" id="PTHR33052">
    <property type="entry name" value="DUF4228 DOMAIN PROTEIN-RELATED"/>
    <property type="match status" value="1"/>
</dbReference>
<sequence>MLQRFVNFFGLVRSNTQGGEFGENSVLDGTSISLLDLSLKQKDKNVRIIHAGGLVELYNHPIPASIVMEKHPGMCLTRPEIFKSPHDSLLHPAERLFPGQKFYLVPCTTIQKLKRKHPEPSPMSQLKETRANKNREKKKLGDKEDEEEDNRCSAKDFFVAREKWQKCVLRRYGRVKKAFRPPIKNARRWRGLGWEPSLTSIKELCDSI</sequence>
<evidence type="ECO:0000313" key="2">
    <source>
        <dbReference type="EMBL" id="KAF6137089.1"/>
    </source>
</evidence>
<dbReference type="EMBL" id="JACGCM010002660">
    <property type="protein sequence ID" value="KAF6137089.1"/>
    <property type="molecule type" value="Genomic_DNA"/>
</dbReference>
<dbReference type="Pfam" id="PF14009">
    <property type="entry name" value="PADRE"/>
    <property type="match status" value="1"/>
</dbReference>
<dbReference type="Proteomes" id="UP000541444">
    <property type="component" value="Unassembled WGS sequence"/>
</dbReference>
<protein>
    <submittedName>
        <fullName evidence="2">Uncharacterized protein</fullName>
    </submittedName>
</protein>
<feature type="compositionally biased region" description="Basic and acidic residues" evidence="1">
    <location>
        <begin position="127"/>
        <end position="142"/>
    </location>
</feature>
<name>A0A7J7L3D7_9MAGN</name>